<dbReference type="Proteomes" id="UP001497535">
    <property type="component" value="Unassembled WGS sequence"/>
</dbReference>
<proteinExistence type="predicted"/>
<comment type="caution">
    <text evidence="1">The sequence shown here is derived from an EMBL/GenBank/DDBJ whole genome shotgun (WGS) entry which is preliminary data.</text>
</comment>
<reference evidence="1" key="1">
    <citation type="submission" date="2023-11" db="EMBL/GenBank/DDBJ databases">
        <authorList>
            <person name="Poullet M."/>
        </authorList>
    </citation>
    <scope>NUCLEOTIDE SEQUENCE</scope>
    <source>
        <strain evidence="1">E1834</strain>
    </source>
</reference>
<sequence length="1029" mass="115160">MPSSKPITCQLGPAIKVLKQHLAAANALLRAGSGRDLAELRAMSHHLSRTLDRVDKLNEKWTILINRLKGEALAIEERIYREFPPLPPEEVQPPRPKHFMEIVEQARGALNQINTLLEPYTIASSSDQTPSSDQTLSNQKPEQQYVPAHQQIDQQFNQQINQESNHQPDIRLPELRLDPFSGDPREWPTFWQLFSANIHHSPLSKISKMSYLLTFLKGPAKDLVAGFILSNENYDQVLDLLQSRYGDTRAITEALEAELMNLQPANESPKSLRTFVNTIEAICHQLEAFGHVDTSPFISTVIKSRLPESILGKLIEKERSSGLRWNCAQLHKELRELVEIQEEVQRCTTLQVIQDKSMPTQLIKLSECAPKENHEPIDTFGAHSSHQWKTNRPTRGSRSCSLCGNSGHLPSKCPEYSTPQDRKRRLEEQNRCLRCLREGHVALGCPSLIPCSQCQGSHHLLVCMNASLTLHGKASNRQENHSQSTVTLESSPTNQSLMTIQLTPQAVKQPNQPFSSKANQNKGQEPGVRHKTKKTAPVSTSRQSDFSSMPVLELSEHNSCIAQSILYHLCPPTQVCKGLVSKRGTKASATSSLITEVSALFHIHASGKNKPIDSEISFPSQASALATVTSNMVTLTNNEPRLALTIGRPVSLNTQDSKCLDLKVIHSPQSTLIQEGVEESNQFTNPNKAEFTINSLNQEQNMPSREGHQRLTSSRSFANSKLININTLQSISIILGKARALPFASKSVAEHRPLTAEVLKLILLIKEQFLPAWILKCSSLYNNQCRLLSIGLAAYFCYLSTFLLRAYILLCHTVATRIVPTFLQSLADGEGVANPSDKRVVNPPIINTAQITAQPVRLTKLYSTPLTSYFEKFSHKKKSLFEGSSILWRPKWLASIRHTLSNITDMVICTISSFKYRPFLEMPVIIKLIIFFKRLLSQLSCALPNWRTRKKRLEAQSTLKHTLPGTTELTYNYLIIPLALRISSRPAETRPSPHKHVLGRTQGININPTKSPDLQEMIPPQGATRSSLS</sequence>
<name>A0ACB1AW67_MELEN</name>
<dbReference type="EMBL" id="CAVMJV010000117">
    <property type="protein sequence ID" value="CAK5104534.1"/>
    <property type="molecule type" value="Genomic_DNA"/>
</dbReference>
<gene>
    <name evidence="1" type="ORF">MENTE1834_LOCUS43022</name>
</gene>
<protein>
    <submittedName>
        <fullName evidence="1">Uncharacterized protein</fullName>
    </submittedName>
</protein>
<organism evidence="1 2">
    <name type="scientific">Meloidogyne enterolobii</name>
    <name type="common">Root-knot nematode worm</name>
    <name type="synonym">Meloidogyne mayaguensis</name>
    <dbReference type="NCBI Taxonomy" id="390850"/>
    <lineage>
        <taxon>Eukaryota</taxon>
        <taxon>Metazoa</taxon>
        <taxon>Ecdysozoa</taxon>
        <taxon>Nematoda</taxon>
        <taxon>Chromadorea</taxon>
        <taxon>Rhabditida</taxon>
        <taxon>Tylenchina</taxon>
        <taxon>Tylenchomorpha</taxon>
        <taxon>Tylenchoidea</taxon>
        <taxon>Meloidogynidae</taxon>
        <taxon>Meloidogyninae</taxon>
        <taxon>Meloidogyne</taxon>
    </lineage>
</organism>
<evidence type="ECO:0000313" key="2">
    <source>
        <dbReference type="Proteomes" id="UP001497535"/>
    </source>
</evidence>
<evidence type="ECO:0000313" key="1">
    <source>
        <dbReference type="EMBL" id="CAK5104534.1"/>
    </source>
</evidence>
<keyword evidence="2" id="KW-1185">Reference proteome</keyword>
<accession>A0ACB1AW67</accession>